<evidence type="ECO:0000313" key="2">
    <source>
        <dbReference type="EMBL" id="KAF8712643.1"/>
    </source>
</evidence>
<keyword evidence="1" id="KW-1133">Transmembrane helix</keyword>
<keyword evidence="3" id="KW-1185">Reference proteome</keyword>
<keyword evidence="1" id="KW-0812">Transmembrane</keyword>
<keyword evidence="1" id="KW-0472">Membrane</keyword>
<evidence type="ECO:0000256" key="1">
    <source>
        <dbReference type="SAM" id="Phobius"/>
    </source>
</evidence>
<feature type="transmembrane region" description="Helical" evidence="1">
    <location>
        <begin position="107"/>
        <end position="127"/>
    </location>
</feature>
<sequence length="141" mass="15718">MVGKAVTKRAHDITVRSIRVRDAPALDELLSVYSREAQRRREEAQLSVITNAGRFGDLMAAAGVLLLLYAAFLPALFKEPCTAQRLIDTLNDLGMQLRTKAHAEQKFMIGLILLVPVYAVQSVSWLLSIPLRLITLHLKQP</sequence>
<accession>A0A835EPU5</accession>
<dbReference type="EMBL" id="JACEFO010001742">
    <property type="protein sequence ID" value="KAF8712643.1"/>
    <property type="molecule type" value="Genomic_DNA"/>
</dbReference>
<gene>
    <name evidence="2" type="ORF">HU200_028400</name>
</gene>
<evidence type="ECO:0000313" key="3">
    <source>
        <dbReference type="Proteomes" id="UP000636709"/>
    </source>
</evidence>
<comment type="caution">
    <text evidence="2">The sequence shown here is derived from an EMBL/GenBank/DDBJ whole genome shotgun (WGS) entry which is preliminary data.</text>
</comment>
<name>A0A835EPU5_9POAL</name>
<proteinExistence type="predicted"/>
<reference evidence="2" key="1">
    <citation type="submission" date="2020-07" db="EMBL/GenBank/DDBJ databases">
        <title>Genome sequence and genetic diversity analysis of an under-domesticated orphan crop, white fonio (Digitaria exilis).</title>
        <authorList>
            <person name="Bennetzen J.L."/>
            <person name="Chen S."/>
            <person name="Ma X."/>
            <person name="Wang X."/>
            <person name="Yssel A.E.J."/>
            <person name="Chaluvadi S.R."/>
            <person name="Johnson M."/>
            <person name="Gangashetty P."/>
            <person name="Hamidou F."/>
            <person name="Sanogo M.D."/>
            <person name="Zwaenepoel A."/>
            <person name="Wallace J."/>
            <person name="Van De Peer Y."/>
            <person name="Van Deynze A."/>
        </authorList>
    </citation>
    <scope>NUCLEOTIDE SEQUENCE</scope>
    <source>
        <tissue evidence="2">Leaves</tissue>
    </source>
</reference>
<dbReference type="AlphaFoldDB" id="A0A835EPU5"/>
<protein>
    <submittedName>
        <fullName evidence="2">Uncharacterized protein</fullName>
    </submittedName>
</protein>
<feature type="transmembrane region" description="Helical" evidence="1">
    <location>
        <begin position="58"/>
        <end position="77"/>
    </location>
</feature>
<dbReference type="Proteomes" id="UP000636709">
    <property type="component" value="Unassembled WGS sequence"/>
</dbReference>
<organism evidence="2 3">
    <name type="scientific">Digitaria exilis</name>
    <dbReference type="NCBI Taxonomy" id="1010633"/>
    <lineage>
        <taxon>Eukaryota</taxon>
        <taxon>Viridiplantae</taxon>
        <taxon>Streptophyta</taxon>
        <taxon>Embryophyta</taxon>
        <taxon>Tracheophyta</taxon>
        <taxon>Spermatophyta</taxon>
        <taxon>Magnoliopsida</taxon>
        <taxon>Liliopsida</taxon>
        <taxon>Poales</taxon>
        <taxon>Poaceae</taxon>
        <taxon>PACMAD clade</taxon>
        <taxon>Panicoideae</taxon>
        <taxon>Panicodae</taxon>
        <taxon>Paniceae</taxon>
        <taxon>Anthephorinae</taxon>
        <taxon>Digitaria</taxon>
    </lineage>
</organism>